<evidence type="ECO:0000256" key="1">
    <source>
        <dbReference type="ARBA" id="ARBA00009013"/>
    </source>
</evidence>
<name>A0A0M2GE47_9ACTN</name>
<evidence type="ECO:0000259" key="4">
    <source>
        <dbReference type="PROSITE" id="PS50801"/>
    </source>
</evidence>
<evidence type="ECO:0000313" key="5">
    <source>
        <dbReference type="EMBL" id="KJK35670.1"/>
    </source>
</evidence>
<comment type="caution">
    <text evidence="5">The sequence shown here is derived from an EMBL/GenBank/DDBJ whole genome shotgun (WGS) entry which is preliminary data.</text>
</comment>
<dbReference type="AlphaFoldDB" id="A0A0M2GE47"/>
<evidence type="ECO:0000256" key="2">
    <source>
        <dbReference type="RuleBase" id="RU003749"/>
    </source>
</evidence>
<feature type="domain" description="STAS" evidence="4">
    <location>
        <begin position="18"/>
        <end position="97"/>
    </location>
</feature>
<dbReference type="PANTHER" id="PTHR33495:SF2">
    <property type="entry name" value="ANTI-SIGMA FACTOR ANTAGONIST TM_1081-RELATED"/>
    <property type="match status" value="1"/>
</dbReference>
<organism evidence="5 6">
    <name type="scientific">Streptomyces variegatus</name>
    <dbReference type="NCBI Taxonomy" id="284040"/>
    <lineage>
        <taxon>Bacteria</taxon>
        <taxon>Bacillati</taxon>
        <taxon>Actinomycetota</taxon>
        <taxon>Actinomycetes</taxon>
        <taxon>Kitasatosporales</taxon>
        <taxon>Streptomycetaceae</taxon>
        <taxon>Streptomyces</taxon>
    </lineage>
</organism>
<keyword evidence="6" id="KW-1185">Reference proteome</keyword>
<dbReference type="SUPFAM" id="SSF52091">
    <property type="entry name" value="SpoIIaa-like"/>
    <property type="match status" value="1"/>
</dbReference>
<evidence type="ECO:0000313" key="6">
    <source>
        <dbReference type="Proteomes" id="UP000034786"/>
    </source>
</evidence>
<dbReference type="Pfam" id="PF13466">
    <property type="entry name" value="STAS_2"/>
    <property type="match status" value="1"/>
</dbReference>
<sequence length="141" mass="15100">MPLPQLTIYRHDQRHRALITLAGEIGLESAPLVRAALAQCLSDGIRIVDVDLTPVTFCDCSGLNAFLYAAQRTRRAGGILRLHNPPQSLRRILDLTGCGFLLLGLPLGHRPPSLGDVPAPAAPDLPYRSVPPGPVLSGDAR</sequence>
<proteinExistence type="inferred from homology"/>
<dbReference type="InterPro" id="IPR002645">
    <property type="entry name" value="STAS_dom"/>
</dbReference>
<dbReference type="Proteomes" id="UP000034786">
    <property type="component" value="Unassembled WGS sequence"/>
</dbReference>
<dbReference type="GO" id="GO:0043856">
    <property type="term" value="F:anti-sigma factor antagonist activity"/>
    <property type="evidence" value="ECO:0007669"/>
    <property type="project" value="InterPro"/>
</dbReference>
<dbReference type="NCBIfam" id="TIGR00377">
    <property type="entry name" value="ant_ant_sig"/>
    <property type="match status" value="1"/>
</dbReference>
<protein>
    <recommendedName>
        <fullName evidence="2">Anti-sigma factor antagonist</fullName>
    </recommendedName>
</protein>
<accession>A0A0M2GE47</accession>
<dbReference type="CDD" id="cd07043">
    <property type="entry name" value="STAS_anti-anti-sigma_factors"/>
    <property type="match status" value="1"/>
</dbReference>
<dbReference type="EMBL" id="JYJH01000028">
    <property type="protein sequence ID" value="KJK35670.1"/>
    <property type="molecule type" value="Genomic_DNA"/>
</dbReference>
<dbReference type="InterPro" id="IPR058548">
    <property type="entry name" value="MlaB-like_STAS"/>
</dbReference>
<dbReference type="PROSITE" id="PS50801">
    <property type="entry name" value="STAS"/>
    <property type="match status" value="1"/>
</dbReference>
<evidence type="ECO:0000256" key="3">
    <source>
        <dbReference type="SAM" id="MobiDB-lite"/>
    </source>
</evidence>
<dbReference type="STRING" id="284040.UK15_30410"/>
<dbReference type="RefSeq" id="WP_031142579.1">
    <property type="nucleotide sequence ID" value="NZ_JYJH01000028.1"/>
</dbReference>
<gene>
    <name evidence="5" type="ORF">UK15_30410</name>
</gene>
<dbReference type="Gene3D" id="3.30.750.24">
    <property type="entry name" value="STAS domain"/>
    <property type="match status" value="1"/>
</dbReference>
<comment type="similarity">
    <text evidence="1 2">Belongs to the anti-sigma-factor antagonist family.</text>
</comment>
<dbReference type="InterPro" id="IPR003658">
    <property type="entry name" value="Anti-sigma_ant"/>
</dbReference>
<dbReference type="InterPro" id="IPR036513">
    <property type="entry name" value="STAS_dom_sf"/>
</dbReference>
<dbReference type="PANTHER" id="PTHR33495">
    <property type="entry name" value="ANTI-SIGMA FACTOR ANTAGONIST TM_1081-RELATED-RELATED"/>
    <property type="match status" value="1"/>
</dbReference>
<feature type="region of interest" description="Disordered" evidence="3">
    <location>
        <begin position="115"/>
        <end position="141"/>
    </location>
</feature>
<dbReference type="PATRIC" id="fig|284040.3.peg.4477"/>
<reference evidence="6" key="1">
    <citation type="submission" date="2015-02" db="EMBL/GenBank/DDBJ databases">
        <authorList>
            <person name="Ju K.-S."/>
            <person name="Doroghazi J.R."/>
            <person name="Metcalf W."/>
        </authorList>
    </citation>
    <scope>NUCLEOTIDE SEQUENCE [LARGE SCALE GENOMIC DNA]</scope>
    <source>
        <strain evidence="6">NRRL B-16380</strain>
    </source>
</reference>